<reference evidence="2" key="1">
    <citation type="journal article" date="2015" name="Genome Announc.">
        <title>Draft Genome Sequence of the Pathogenic Filamentous Fungus Aspergillus udagawae Strain IFM 46973T.</title>
        <authorList>
            <person name="Kusuya Y."/>
            <person name="Takahashi-Nakaguchi A."/>
            <person name="Takahashi H."/>
            <person name="Yaguchi T."/>
        </authorList>
    </citation>
    <scope>NUCLEOTIDE SEQUENCE</scope>
    <source>
        <strain evidence="2">IFM 46973</strain>
    </source>
</reference>
<feature type="transmembrane region" description="Helical" evidence="1">
    <location>
        <begin position="76"/>
        <end position="96"/>
    </location>
</feature>
<sequence length="112" mass="12472">MISQPASESLIAVLCGLLTLNIYALLPLLISIPPLFDFLVSAPLYVLSLQGLISLAAIRLFYIATRRPFRLDCRKTLVLLLLYAVFPVPRLAIWVLDTVVPSICVRKGFCKK</sequence>
<dbReference type="AlphaFoldDB" id="A0A8E0QNJ6"/>
<comment type="caution">
    <text evidence="2">The sequence shown here is derived from an EMBL/GenBank/DDBJ whole genome shotgun (WGS) entry which is preliminary data.</text>
</comment>
<feature type="transmembrane region" description="Helical" evidence="1">
    <location>
        <begin position="12"/>
        <end position="32"/>
    </location>
</feature>
<accession>A0A8E0QNJ6</accession>
<name>A0A8E0QNJ6_9EURO</name>
<evidence type="ECO:0000313" key="2">
    <source>
        <dbReference type="EMBL" id="GIC87645.1"/>
    </source>
</evidence>
<evidence type="ECO:0000256" key="1">
    <source>
        <dbReference type="SAM" id="Phobius"/>
    </source>
</evidence>
<dbReference type="Proteomes" id="UP000036893">
    <property type="component" value="Unassembled WGS sequence"/>
</dbReference>
<reference evidence="2" key="2">
    <citation type="submission" date="2021-01" db="EMBL/GenBank/DDBJ databases">
        <title>Pan-genome distribution and transcriptional activeness of fungal secondary metabolism genes in Aspergillus section Fumigati.</title>
        <authorList>
            <person name="Takahashi H."/>
            <person name="Umemura M."/>
            <person name="Ninomiya A."/>
            <person name="Kusuya Y."/>
            <person name="Urayama S."/>
            <person name="Shimizu M."/>
            <person name="Watanabe A."/>
            <person name="Kamei K."/>
            <person name="Yaguchi T."/>
            <person name="Hagiwara D."/>
        </authorList>
    </citation>
    <scope>NUCLEOTIDE SEQUENCE</scope>
    <source>
        <strain evidence="2">IFM 46973</strain>
    </source>
</reference>
<keyword evidence="1" id="KW-0812">Transmembrane</keyword>
<keyword evidence="1" id="KW-1133">Transmembrane helix</keyword>
<feature type="transmembrane region" description="Helical" evidence="1">
    <location>
        <begin position="44"/>
        <end position="64"/>
    </location>
</feature>
<dbReference type="EMBL" id="BBXM02000003">
    <property type="protein sequence ID" value="GIC87645.1"/>
    <property type="molecule type" value="Genomic_DNA"/>
</dbReference>
<gene>
    <name evidence="2" type="ORF">Aud_004032</name>
</gene>
<protein>
    <submittedName>
        <fullName evidence="2">Uncharacterized protein</fullName>
    </submittedName>
</protein>
<organism evidence="2 3">
    <name type="scientific">Aspergillus udagawae</name>
    <dbReference type="NCBI Taxonomy" id="91492"/>
    <lineage>
        <taxon>Eukaryota</taxon>
        <taxon>Fungi</taxon>
        <taxon>Dikarya</taxon>
        <taxon>Ascomycota</taxon>
        <taxon>Pezizomycotina</taxon>
        <taxon>Eurotiomycetes</taxon>
        <taxon>Eurotiomycetidae</taxon>
        <taxon>Eurotiales</taxon>
        <taxon>Aspergillaceae</taxon>
        <taxon>Aspergillus</taxon>
        <taxon>Aspergillus subgen. Fumigati</taxon>
    </lineage>
</organism>
<dbReference type="RefSeq" id="XP_043144911.1">
    <property type="nucleotide sequence ID" value="XM_043288976.1"/>
</dbReference>
<dbReference type="GeneID" id="66991508"/>
<keyword evidence="1" id="KW-0472">Membrane</keyword>
<proteinExistence type="predicted"/>
<evidence type="ECO:0000313" key="3">
    <source>
        <dbReference type="Proteomes" id="UP000036893"/>
    </source>
</evidence>